<dbReference type="InterPro" id="IPR015943">
    <property type="entry name" value="WD40/YVTN_repeat-like_dom_sf"/>
</dbReference>
<accession>A0A2P8DT61</accession>
<evidence type="ECO:0000259" key="3">
    <source>
        <dbReference type="Pfam" id="PF19878"/>
    </source>
</evidence>
<dbReference type="SUPFAM" id="SSF69322">
    <property type="entry name" value="Tricorn protease domain 2"/>
    <property type="match status" value="1"/>
</dbReference>
<dbReference type="SUPFAM" id="SSF53474">
    <property type="entry name" value="alpha/beta-Hydrolases"/>
    <property type="match status" value="1"/>
</dbReference>
<dbReference type="Pfam" id="PF19878">
    <property type="entry name" value="DUF6351"/>
    <property type="match status" value="1"/>
</dbReference>
<name>A0A2P8DT61_9ACTN</name>
<evidence type="ECO:0000256" key="2">
    <source>
        <dbReference type="SAM" id="SignalP"/>
    </source>
</evidence>
<dbReference type="Proteomes" id="UP000243528">
    <property type="component" value="Unassembled WGS sequence"/>
</dbReference>
<feature type="compositionally biased region" description="Low complexity" evidence="1">
    <location>
        <begin position="27"/>
        <end position="51"/>
    </location>
</feature>
<dbReference type="InterPro" id="IPR011047">
    <property type="entry name" value="Quinoprotein_ADH-like_sf"/>
</dbReference>
<proteinExistence type="predicted"/>
<evidence type="ECO:0000256" key="1">
    <source>
        <dbReference type="SAM" id="MobiDB-lite"/>
    </source>
</evidence>
<dbReference type="SUPFAM" id="SSF50998">
    <property type="entry name" value="Quinoprotein alcohol dehydrogenase-like"/>
    <property type="match status" value="1"/>
</dbReference>
<organism evidence="4 5">
    <name type="scientific">Haloactinopolyspora alba</name>
    <dbReference type="NCBI Taxonomy" id="648780"/>
    <lineage>
        <taxon>Bacteria</taxon>
        <taxon>Bacillati</taxon>
        <taxon>Actinomycetota</taxon>
        <taxon>Actinomycetes</taxon>
        <taxon>Jiangellales</taxon>
        <taxon>Jiangellaceae</taxon>
        <taxon>Haloactinopolyspora</taxon>
    </lineage>
</organism>
<evidence type="ECO:0000313" key="5">
    <source>
        <dbReference type="Proteomes" id="UP000243528"/>
    </source>
</evidence>
<keyword evidence="2" id="KW-0732">Signal</keyword>
<dbReference type="Gene3D" id="2.130.10.10">
    <property type="entry name" value="YVTN repeat-like/Quinoprotein amine dehydrogenase"/>
    <property type="match status" value="1"/>
</dbReference>
<comment type="caution">
    <text evidence="4">The sequence shown here is derived from an EMBL/GenBank/DDBJ whole genome shotgun (WGS) entry which is preliminary data.</text>
</comment>
<dbReference type="RefSeq" id="WP_205740889.1">
    <property type="nucleotide sequence ID" value="NZ_PYGE01000016.1"/>
</dbReference>
<evidence type="ECO:0000313" key="4">
    <source>
        <dbReference type="EMBL" id="PSL00403.1"/>
    </source>
</evidence>
<dbReference type="InterPro" id="IPR045556">
    <property type="entry name" value="DUF6351"/>
</dbReference>
<dbReference type="EMBL" id="PYGE01000016">
    <property type="protein sequence ID" value="PSL00403.1"/>
    <property type="molecule type" value="Genomic_DNA"/>
</dbReference>
<feature type="chain" id="PRO_5015116840" description="DUF6351 domain-containing protein" evidence="2">
    <location>
        <begin position="28"/>
        <end position="1531"/>
    </location>
</feature>
<sequence length="1531" mass="162518">MRSARWRTTSALLCGLVLAAAPLTAPAQPSDTIAGTSTGTSTGTEQAATASPSTVPTGTPEDLGPPLPQRPLSPDQALGEGLNGEPLAFFLPRGNDDVPAEFTVVDIRTQEVVFRQKVPSGNDSWGVEYSAAEKAVYLGMRSGELYRYEIGSETIEPLGTPMPGEQILMLEVAADGVVFGGTYPNGHVFSYDPATGDVRDYGQVLGQPYVRSIAVTDDTIWAGTRGEARLAEIDRSSGELTEIPLPEQYRSRLAVYDLFHVRDDRLLLRTESPPEHEVHVFDLGTREFVDTVEVAGPRMVSPVDPTTGKHVYFRVNEGEHSGQIARYDLDALSWEPTDWSPRVIPGDFRWVDMDDPDFPGLSLAVTYYRGDIDVHNFRTGNSTSQEADLHAPPARLASLDRSPDGDIYVSGQPGMARWSVEDDALEELSGGGGAQGFGSWGEDLLIGKYPGGGLRVYDTASPWDPGAGNPTGSMPIGAEQDRPFAFAELPGRVAVGSAPESGLLGGALTLWNPDTGDTEVFRDVVADQSVVSLAFDGDLVWGGTSITGGFGAEPKASEAVLFAFDPRTREVVYETAPVPEAEAVSGLAVHAGQVWGIADGTLFAVDLDTREVSGTIDLGHDTTEPHGRDFEIVVDDAGRMFASSTKKLHYIDRARWQAHVLADNAVEDLALDDHGDLYYRSGARLFRFSPSPATGPECDRIVDGHHAGALAVTDGVTCVHGAAVSGRVEVSAGAGLVVTGGELSGGLTARGASTVRLNGADVAGATRIESTTGPVVVTDATISGAVTLADNAGGENVITGTTISGTLACTGNEPAPVHDGTTASAGATGQCAPDGAPGIEVLSSRPDAVSGGDALVRVTAPPGVEPGSVDVELDGADVTGQLSPDPAGGTLTGVVSGLPDGAGTLTASTADGTPEAELRLTNHPITGPVFSGPHEEPFVCDTERFELVTGELLGPPLDDDCSVATRVDYMYRTTGDRWAALPDGETRPDDLAWTTTSTGAEVPYIVRVETGTINRGIYETAVLHDPETAAPAPGARPAGWNGRLVYRFGGGCPRGWYVQGDRTGRVLDGGMLEQGYAVASSSLNVFGNNCNDVLAAETMSMVKERFVEAYGPPESTLGWGSSGGAYQVHQIGDNYPGLLDGIIAGASFPDVASGTLLSATDAGLLHRYFTETAPGALTREQQRAVAGFGKWGSIAKGANSARRIDPRDQCPEQLPESLRYDPETHPDGARCDVYSHHANVYGVDDNGVVRRPLDNVGVQYGLGALEDGVISVEAFLDLNERIGGLDADANHVPQRTEADPEALETAYRTGRILRGGGGLAEIPIIDFRLYFDDRPNGDNHQRYHSFSTRQRLIAANGTAANHVMLVDEREHGGFNSRDPVGRRALAELDAWVTAIENDDRPADEPIDRIARNRPDWLVDSCWTRGENPRRIRERQLPETEGSTCAEQYPVWSSPRMVAGGPLANDVLKCRLEPVGADDYAVEFTAAQLDRAREIFDDGVCDWSRPGVGQQELAGTWLRFPRPGAGQTEAVR</sequence>
<feature type="signal peptide" evidence="2">
    <location>
        <begin position="1"/>
        <end position="27"/>
    </location>
</feature>
<reference evidence="4 5" key="1">
    <citation type="submission" date="2018-03" db="EMBL/GenBank/DDBJ databases">
        <title>Genomic Encyclopedia of Archaeal and Bacterial Type Strains, Phase II (KMG-II): from individual species to whole genera.</title>
        <authorList>
            <person name="Goeker M."/>
        </authorList>
    </citation>
    <scope>NUCLEOTIDE SEQUENCE [LARGE SCALE GENOMIC DNA]</scope>
    <source>
        <strain evidence="4 5">DSM 45211</strain>
    </source>
</reference>
<dbReference type="InterPro" id="IPR029058">
    <property type="entry name" value="AB_hydrolase_fold"/>
</dbReference>
<feature type="domain" description="DUF6351" evidence="3">
    <location>
        <begin position="839"/>
        <end position="1511"/>
    </location>
</feature>
<feature type="region of interest" description="Disordered" evidence="1">
    <location>
        <begin position="27"/>
        <end position="79"/>
    </location>
</feature>
<keyword evidence="5" id="KW-1185">Reference proteome</keyword>
<gene>
    <name evidence="4" type="ORF">CLV30_11663</name>
</gene>
<protein>
    <recommendedName>
        <fullName evidence="3">DUF6351 domain-containing protein</fullName>
    </recommendedName>
</protein>